<dbReference type="GO" id="GO:0003677">
    <property type="term" value="F:DNA binding"/>
    <property type="evidence" value="ECO:0007669"/>
    <property type="project" value="InterPro"/>
</dbReference>
<dbReference type="PANTHER" id="PTHR34322:SF2">
    <property type="entry name" value="TRANSPOSASE IS200-LIKE DOMAIN-CONTAINING PROTEIN"/>
    <property type="match status" value="1"/>
</dbReference>
<dbReference type="InterPro" id="IPR036515">
    <property type="entry name" value="Transposase_17_sf"/>
</dbReference>
<accession>A0A0F9H5N7</accession>
<name>A0A0F9H5N7_9ZZZZ</name>
<evidence type="ECO:0000313" key="2">
    <source>
        <dbReference type="EMBL" id="KKL98261.1"/>
    </source>
</evidence>
<dbReference type="InterPro" id="IPR002686">
    <property type="entry name" value="Transposase_17"/>
</dbReference>
<feature type="domain" description="Transposase IS200-like" evidence="1">
    <location>
        <begin position="9"/>
        <end position="114"/>
    </location>
</feature>
<dbReference type="Gene3D" id="3.30.70.1290">
    <property type="entry name" value="Transposase IS200-like"/>
    <property type="match status" value="1"/>
</dbReference>
<dbReference type="PANTHER" id="PTHR34322">
    <property type="entry name" value="TRANSPOSASE, Y1_TNP DOMAIN-CONTAINING"/>
    <property type="match status" value="1"/>
</dbReference>
<gene>
    <name evidence="2" type="ORF">LCGC14_1826180</name>
</gene>
<proteinExistence type="predicted"/>
<dbReference type="EMBL" id="LAZR01017963">
    <property type="protein sequence ID" value="KKL98261.1"/>
    <property type="molecule type" value="Genomic_DNA"/>
</dbReference>
<comment type="caution">
    <text evidence="2">The sequence shown here is derived from an EMBL/GenBank/DDBJ whole genome shotgun (WGS) entry which is preliminary data.</text>
</comment>
<dbReference type="GO" id="GO:0004803">
    <property type="term" value="F:transposase activity"/>
    <property type="evidence" value="ECO:0007669"/>
    <property type="project" value="InterPro"/>
</dbReference>
<dbReference type="SMART" id="SM01321">
    <property type="entry name" value="Y1_Tnp"/>
    <property type="match status" value="1"/>
</dbReference>
<evidence type="ECO:0000259" key="1">
    <source>
        <dbReference type="SMART" id="SM01321"/>
    </source>
</evidence>
<organism evidence="2">
    <name type="scientific">marine sediment metagenome</name>
    <dbReference type="NCBI Taxonomy" id="412755"/>
    <lineage>
        <taxon>unclassified sequences</taxon>
        <taxon>metagenomes</taxon>
        <taxon>ecological metagenomes</taxon>
    </lineage>
</organism>
<dbReference type="SUPFAM" id="SSF143422">
    <property type="entry name" value="Transposase IS200-like"/>
    <property type="match status" value="1"/>
</dbReference>
<protein>
    <recommendedName>
        <fullName evidence="1">Transposase IS200-like domain-containing protein</fullName>
    </recommendedName>
</protein>
<dbReference type="Pfam" id="PF01797">
    <property type="entry name" value="Y1_Tnp"/>
    <property type="match status" value="1"/>
</dbReference>
<dbReference type="GO" id="GO:0006313">
    <property type="term" value="P:DNA transposition"/>
    <property type="evidence" value="ECO:0007669"/>
    <property type="project" value="InterPro"/>
</dbReference>
<sequence>MPRKARIDTPGALHHVIVRGIERGKIFRSVYDRKNFLNRLGKLISDTQTDCFAWALIPKHVHLLLKTGLISVSVLMSRLLTGYAVWFNKKYRRHGQIFQTRYKSILCQVVIRGQTLMSALSDIIARKKN</sequence>
<reference evidence="2" key="1">
    <citation type="journal article" date="2015" name="Nature">
        <title>Complex archaea that bridge the gap between prokaryotes and eukaryotes.</title>
        <authorList>
            <person name="Spang A."/>
            <person name="Saw J.H."/>
            <person name="Jorgensen S.L."/>
            <person name="Zaremba-Niedzwiedzka K."/>
            <person name="Martijn J."/>
            <person name="Lind A.E."/>
            <person name="van Eijk R."/>
            <person name="Schleper C."/>
            <person name="Guy L."/>
            <person name="Ettema T.J."/>
        </authorList>
    </citation>
    <scope>NUCLEOTIDE SEQUENCE</scope>
</reference>
<dbReference type="AlphaFoldDB" id="A0A0F9H5N7"/>